<feature type="region of interest" description="Disordered" evidence="1">
    <location>
        <begin position="30"/>
        <end position="50"/>
    </location>
</feature>
<evidence type="ECO:0000256" key="1">
    <source>
        <dbReference type="SAM" id="MobiDB-lite"/>
    </source>
</evidence>
<evidence type="ECO:0008006" key="3">
    <source>
        <dbReference type="Google" id="ProtNLM"/>
    </source>
</evidence>
<dbReference type="OrthoDB" id="2530165at2759"/>
<dbReference type="RefSeq" id="XP_007313580.1">
    <property type="nucleotide sequence ID" value="XM_007313518.1"/>
</dbReference>
<dbReference type="SUPFAM" id="SSF47473">
    <property type="entry name" value="EF-hand"/>
    <property type="match status" value="1"/>
</dbReference>
<dbReference type="Gene3D" id="1.10.238.10">
    <property type="entry name" value="EF-hand"/>
    <property type="match status" value="1"/>
</dbReference>
<organism>
    <name type="scientific">Serpula lacrymans var. lacrymans (strain S7.9)</name>
    <name type="common">Dry rot fungus</name>
    <dbReference type="NCBI Taxonomy" id="578457"/>
    <lineage>
        <taxon>Eukaryota</taxon>
        <taxon>Fungi</taxon>
        <taxon>Dikarya</taxon>
        <taxon>Basidiomycota</taxon>
        <taxon>Agaricomycotina</taxon>
        <taxon>Agaricomycetes</taxon>
        <taxon>Agaricomycetidae</taxon>
        <taxon>Boletales</taxon>
        <taxon>Coniophorineae</taxon>
        <taxon>Serpulaceae</taxon>
        <taxon>Serpula</taxon>
    </lineage>
</organism>
<feature type="compositionally biased region" description="Acidic residues" evidence="1">
    <location>
        <begin position="167"/>
        <end position="214"/>
    </location>
</feature>
<dbReference type="HOGENOM" id="CLU_047855_0_0_1"/>
<protein>
    <recommendedName>
        <fullName evidence="3">EF-hand domain-containing protein</fullName>
    </recommendedName>
</protein>
<dbReference type="EMBL" id="GL945429">
    <property type="protein sequence ID" value="EGO29338.1"/>
    <property type="molecule type" value="Genomic_DNA"/>
</dbReference>
<name>F8NGF1_SERL9</name>
<evidence type="ECO:0000313" key="2">
    <source>
        <dbReference type="EMBL" id="EGO29338.1"/>
    </source>
</evidence>
<proteinExistence type="predicted"/>
<dbReference type="AlphaFoldDB" id="F8NGF1"/>
<feature type="compositionally biased region" description="Basic and acidic residues" evidence="1">
    <location>
        <begin position="238"/>
        <end position="250"/>
    </location>
</feature>
<dbReference type="Proteomes" id="UP000008064">
    <property type="component" value="Unassembled WGS sequence"/>
</dbReference>
<dbReference type="InterPro" id="IPR011992">
    <property type="entry name" value="EF-hand-dom_pair"/>
</dbReference>
<feature type="region of interest" description="Disordered" evidence="1">
    <location>
        <begin position="167"/>
        <end position="250"/>
    </location>
</feature>
<sequence length="326" mass="36356">MTPATDVENPVDDTTFAALSRHVRRRIDDAFDEASGATPKQHPRKRRKVDHAIEPGGFVIEDAGGFIPEDIEPGGFLVDEVSDGSELAIDDQDPAKNINLETEALEFRIPLSSVPHALQLLDVPADEEVLSVFRQAASGWGARSNEEGVSRKDWRAVCTVLLEQEQDNEDDLNTADIGLDEDFAPGDADDDGEDYRMSDEDEFSNVSGSDEEYLEGVASTSRKQSHKSRASRSSLPHFDNEDPRQLNSHQKHECREAFSLIFPDVPDTDLDQQKIMIKDITRVAKMLKEKLKAEDIVEMLETFSSSPDKSMSLDDFGRMMVEAKMV</sequence>
<dbReference type="KEGG" id="sla:SERLADRAFT_405380"/>
<accession>F8NGF1</accession>
<gene>
    <name evidence="2" type="ORF">SERLADRAFT_405380</name>
</gene>
<reference evidence="2" key="1">
    <citation type="submission" date="2011-04" db="EMBL/GenBank/DDBJ databases">
        <title>Evolution of plant cell wall degrading machinery underlies the functional diversity of forest fungi.</title>
        <authorList>
            <consortium name="US DOE Joint Genome Institute (JGI-PGF)"/>
            <person name="Eastwood D.C."/>
            <person name="Floudas D."/>
            <person name="Binder M."/>
            <person name="Majcherczyk A."/>
            <person name="Schneider P."/>
            <person name="Aerts A."/>
            <person name="Asiegbu F.O."/>
            <person name="Baker S.E."/>
            <person name="Barry K."/>
            <person name="Bendiksby M."/>
            <person name="Blumentritt M."/>
            <person name="Coutinho P.M."/>
            <person name="Cullen D."/>
            <person name="Cullen D."/>
            <person name="Gathman A."/>
            <person name="Goodell B."/>
            <person name="Henrissat B."/>
            <person name="Ihrmark K."/>
            <person name="Kauserud H."/>
            <person name="Kohler A."/>
            <person name="LaButti K."/>
            <person name="Lapidus A."/>
            <person name="Lavin J.L."/>
            <person name="Lee Y.-H."/>
            <person name="Lindquist E."/>
            <person name="Lilly W."/>
            <person name="Lucas S."/>
            <person name="Morin E."/>
            <person name="Murat C."/>
            <person name="Oguiza J.A."/>
            <person name="Park J."/>
            <person name="Pisabarro A.G."/>
            <person name="Riley R."/>
            <person name="Rosling A."/>
            <person name="Salamov A."/>
            <person name="Schmidt O."/>
            <person name="Schmutz J."/>
            <person name="Skrede I."/>
            <person name="Stenlid J."/>
            <person name="Wiebenga A."/>
            <person name="Xie X."/>
            <person name="Kues U."/>
            <person name="Hibbett D.S."/>
            <person name="Hoffmeister D."/>
            <person name="Hogberg N."/>
            <person name="Martin F."/>
            <person name="Grigoriev I.V."/>
            <person name="Watkinson S.C."/>
        </authorList>
    </citation>
    <scope>NUCLEOTIDE SEQUENCE</scope>
    <source>
        <strain evidence="2">S7.9</strain>
    </source>
</reference>
<dbReference type="GeneID" id="18812548"/>